<dbReference type="PROSITE" id="PS50077">
    <property type="entry name" value="HEAT_REPEAT"/>
    <property type="match status" value="1"/>
</dbReference>
<evidence type="ECO:0000313" key="6">
    <source>
        <dbReference type="Proteomes" id="UP001150238"/>
    </source>
</evidence>
<evidence type="ECO:0000256" key="2">
    <source>
        <dbReference type="PROSITE-ProRule" id="PRU00103"/>
    </source>
</evidence>
<evidence type="ECO:0000313" key="5">
    <source>
        <dbReference type="EMBL" id="KAJ4491349.1"/>
    </source>
</evidence>
<evidence type="ECO:0000256" key="1">
    <source>
        <dbReference type="ARBA" id="ARBA00023186"/>
    </source>
</evidence>
<dbReference type="GO" id="GO:0007021">
    <property type="term" value="P:tubulin complex assembly"/>
    <property type="evidence" value="ECO:0007669"/>
    <property type="project" value="InterPro"/>
</dbReference>
<dbReference type="Pfam" id="PF23579">
    <property type="entry name" value="ARM_TBCD"/>
    <property type="match status" value="1"/>
</dbReference>
<dbReference type="InterPro" id="IPR058033">
    <property type="entry name" value="ARM_TBCD_2nd"/>
</dbReference>
<dbReference type="GO" id="GO:0005096">
    <property type="term" value="F:GTPase activator activity"/>
    <property type="evidence" value="ECO:0007669"/>
    <property type="project" value="InterPro"/>
</dbReference>
<proteinExistence type="predicted"/>
<organism evidence="5 6">
    <name type="scientific">Lentinula lateritia</name>
    <dbReference type="NCBI Taxonomy" id="40482"/>
    <lineage>
        <taxon>Eukaryota</taxon>
        <taxon>Fungi</taxon>
        <taxon>Dikarya</taxon>
        <taxon>Basidiomycota</taxon>
        <taxon>Agaricomycotina</taxon>
        <taxon>Agaricomycetes</taxon>
        <taxon>Agaricomycetidae</taxon>
        <taxon>Agaricales</taxon>
        <taxon>Marasmiineae</taxon>
        <taxon>Omphalotaceae</taxon>
        <taxon>Lentinula</taxon>
    </lineage>
</organism>
<dbReference type="Proteomes" id="UP001150238">
    <property type="component" value="Unassembled WGS sequence"/>
</dbReference>
<dbReference type="PANTHER" id="PTHR12658:SF0">
    <property type="entry name" value="TUBULIN-SPECIFIC CHAPERONE D"/>
    <property type="match status" value="1"/>
</dbReference>
<reference evidence="5" key="2">
    <citation type="journal article" date="2023" name="Proc. Natl. Acad. Sci. U.S.A.">
        <title>A global phylogenomic analysis of the shiitake genus Lentinula.</title>
        <authorList>
            <person name="Sierra-Patev S."/>
            <person name="Min B."/>
            <person name="Naranjo-Ortiz M."/>
            <person name="Looney B."/>
            <person name="Konkel Z."/>
            <person name="Slot J.C."/>
            <person name="Sakamoto Y."/>
            <person name="Steenwyk J.L."/>
            <person name="Rokas A."/>
            <person name="Carro J."/>
            <person name="Camarero S."/>
            <person name="Ferreira P."/>
            <person name="Molpeceres G."/>
            <person name="Ruiz-Duenas F.J."/>
            <person name="Serrano A."/>
            <person name="Henrissat B."/>
            <person name="Drula E."/>
            <person name="Hughes K.W."/>
            <person name="Mata J.L."/>
            <person name="Ishikawa N.K."/>
            <person name="Vargas-Isla R."/>
            <person name="Ushijima S."/>
            <person name="Smith C.A."/>
            <person name="Donoghue J."/>
            <person name="Ahrendt S."/>
            <person name="Andreopoulos W."/>
            <person name="He G."/>
            <person name="LaButti K."/>
            <person name="Lipzen A."/>
            <person name="Ng V."/>
            <person name="Riley R."/>
            <person name="Sandor L."/>
            <person name="Barry K."/>
            <person name="Martinez A.T."/>
            <person name="Xiao Y."/>
            <person name="Gibbons J.G."/>
            <person name="Terashima K."/>
            <person name="Grigoriev I.V."/>
            <person name="Hibbett D."/>
        </authorList>
    </citation>
    <scope>NUCLEOTIDE SEQUENCE</scope>
    <source>
        <strain evidence="5">Sp2 HRB7682 ss15</strain>
    </source>
</reference>
<dbReference type="Pfam" id="PF12612">
    <property type="entry name" value="TFCD_C"/>
    <property type="match status" value="1"/>
</dbReference>
<dbReference type="AlphaFoldDB" id="A0A9W9AXM2"/>
<dbReference type="SUPFAM" id="SSF48371">
    <property type="entry name" value="ARM repeat"/>
    <property type="match status" value="1"/>
</dbReference>
<dbReference type="InterPro" id="IPR022577">
    <property type="entry name" value="TBCD_C"/>
</dbReference>
<feature type="repeat" description="HEAT" evidence="2">
    <location>
        <begin position="341"/>
        <end position="378"/>
    </location>
</feature>
<sequence length="1161" mass="131437">MADADTERKIFSSFERYEEFCEAQTAFLRMDLTEEPSKDEQVEDQSLYQKLVNTLDEYQEQSYLLDPYLEKLVTPVVERLRSHAKEFLSDRSHRGSDFRMWRLSMLLYNYTKFRGYKTIIRFFPHEVADLWIVLGYLDAEDSCAQNPEQWALRYVLLLWLSLVCMLPFHLSQFDESENGHTARVIEQTTKRYLSNAGLEREGAAIVLSHYYMRQDTSQQFVEFFEWCKETIPGNANLFTTIGILHVLCEVLKSGPLKLIQSRMPDFMALTNALDAREILMNNTLVRKFKTKLISRIGLRLLPGRVGALRLKGRFLTDGDHSQQFHVEQEEEIDIAEEVEAVLDQLFAALQDKDTLVRWSAAKGVARIAERLPTDLADQVLETILGHFAIHSVTAASLYDVPAIAEATWHGACLACAEMTRRGIVPSERLEELVRWLSKALYFDLRKGAHSVGSNVRDASAYGLWALARSHEISSLAPLASDLARHLVTVSLYDREVQIRRAASAGFQEFVGRTSLFPHGIDVLRKTDFYAVGIRRNSFLLAAPQVAEHIEYRPYLLDHLLNVTLRHWDISMRRLGAQSLRRICLTDISMLGPEAIQKCVKLLQANDNSDIHGGLAGLTELTMAYEEILSGEILESKKREIWKYLSHIPESTLLGPRNEIVTIAACDLMTQTITSQEIKLGAKSSVLNWSKIVEYGLKHRNRAVQESATGTIGSMSKLTDCSNMVVRLIKELTQGTHSQRILGRLLGVIDYDTYPTCLPQCIRALLEGVNRLSGPFKSNVEARQACFEAMPIVLQNTVARLSYHLTVEDMSSIFDALLDGLNDYSVDERGDVGSWIRIACVNALGTIAEILMARAKDIVHFESYLPPLKYHDCIGGILKQGVERLDNVRQESGRTFTKLLSLSPPDVDNSDRWIIHRSNFLQGLFVTDEKTGWKDANWLFPKAVKILDVETYRKPVLLGLITSVGSLTDSTHRPVSANLVSYVRSLPLRTTEPHRYDLLSIANDLLDYAKANSAANSVVIPVFQVFNILFDGDAFRLLEEADEGIQFLRGLFSMVSRYPGRIKNIKRLHQSMKVVVHLLSFRGLYKSCVEALPSFLSHQYPSVRSETAEFLYISLQSMDFVRDTEEAENVLLETEWSSINIDEVTEAANSVSSHLLTALANL</sequence>
<feature type="domain" description="Tubulin-folding cofactor D ARM repeats" evidence="4">
    <location>
        <begin position="285"/>
        <end position="520"/>
    </location>
</feature>
<dbReference type="InterPro" id="IPR033162">
    <property type="entry name" value="TBCD"/>
</dbReference>
<dbReference type="GO" id="GO:0048487">
    <property type="term" value="F:beta-tubulin binding"/>
    <property type="evidence" value="ECO:0007669"/>
    <property type="project" value="InterPro"/>
</dbReference>
<dbReference type="InterPro" id="IPR021133">
    <property type="entry name" value="HEAT_type_2"/>
</dbReference>
<reference evidence="5" key="1">
    <citation type="submission" date="2022-08" db="EMBL/GenBank/DDBJ databases">
        <authorList>
            <consortium name="DOE Joint Genome Institute"/>
            <person name="Min B."/>
            <person name="Riley R."/>
            <person name="Sierra-Patev S."/>
            <person name="Naranjo-Ortiz M."/>
            <person name="Looney B."/>
            <person name="Konkel Z."/>
            <person name="Slot J.C."/>
            <person name="Sakamoto Y."/>
            <person name="Steenwyk J.L."/>
            <person name="Rokas A."/>
            <person name="Carro J."/>
            <person name="Camarero S."/>
            <person name="Ferreira P."/>
            <person name="Molpeceres G."/>
            <person name="Ruiz-Duenas F.J."/>
            <person name="Serrano A."/>
            <person name="Henrissat B."/>
            <person name="Drula E."/>
            <person name="Hughes K.W."/>
            <person name="Mata J.L."/>
            <person name="Ishikawa N.K."/>
            <person name="Vargas-Isla R."/>
            <person name="Ushijima S."/>
            <person name="Smith C.A."/>
            <person name="Ahrendt S."/>
            <person name="Andreopoulos W."/>
            <person name="He G."/>
            <person name="Labutti K."/>
            <person name="Lipzen A."/>
            <person name="Ng V."/>
            <person name="Sandor L."/>
            <person name="Barry K."/>
            <person name="Martinez A.T."/>
            <person name="Xiao Y."/>
            <person name="Gibbons J.G."/>
            <person name="Terashima K."/>
            <person name="Hibbett D.S."/>
            <person name="Grigoriev I.V."/>
        </authorList>
    </citation>
    <scope>NUCLEOTIDE SEQUENCE</scope>
    <source>
        <strain evidence="5">Sp2 HRB7682 ss15</strain>
    </source>
</reference>
<dbReference type="PANTHER" id="PTHR12658">
    <property type="entry name" value="BETA-TUBULIN COFACTOR D"/>
    <property type="match status" value="1"/>
</dbReference>
<accession>A0A9W9AXM2</accession>
<name>A0A9W9AXM2_9AGAR</name>
<evidence type="ECO:0000259" key="4">
    <source>
        <dbReference type="Pfam" id="PF25767"/>
    </source>
</evidence>
<dbReference type="GO" id="GO:0000226">
    <property type="term" value="P:microtubule cytoskeleton organization"/>
    <property type="evidence" value="ECO:0007669"/>
    <property type="project" value="TreeGrafter"/>
</dbReference>
<dbReference type="InterPro" id="IPR011989">
    <property type="entry name" value="ARM-like"/>
</dbReference>
<gene>
    <name evidence="5" type="ORF">C8J55DRAFT_540804</name>
</gene>
<dbReference type="GO" id="GO:0007023">
    <property type="term" value="P:post-chaperonin tubulin folding pathway"/>
    <property type="evidence" value="ECO:0007669"/>
    <property type="project" value="InterPro"/>
</dbReference>
<dbReference type="Pfam" id="PF25767">
    <property type="entry name" value="ARM_TBCD_2nd"/>
    <property type="match status" value="1"/>
</dbReference>
<dbReference type="Gene3D" id="1.25.10.10">
    <property type="entry name" value="Leucine-rich Repeat Variant"/>
    <property type="match status" value="2"/>
</dbReference>
<evidence type="ECO:0000259" key="3">
    <source>
        <dbReference type="Pfam" id="PF12612"/>
    </source>
</evidence>
<keyword evidence="1" id="KW-0143">Chaperone</keyword>
<protein>
    <submittedName>
        <fullName evidence="5">TBCD protein</fullName>
    </submittedName>
</protein>
<feature type="domain" description="Tubulin-folding cofactor D C-terminal" evidence="3">
    <location>
        <begin position="870"/>
        <end position="1066"/>
    </location>
</feature>
<comment type="caution">
    <text evidence="5">The sequence shown here is derived from an EMBL/GenBank/DDBJ whole genome shotgun (WGS) entry which is preliminary data.</text>
</comment>
<dbReference type="InterPro" id="IPR016024">
    <property type="entry name" value="ARM-type_fold"/>
</dbReference>
<dbReference type="EMBL" id="JANVFS010000006">
    <property type="protein sequence ID" value="KAJ4491349.1"/>
    <property type="molecule type" value="Genomic_DNA"/>
</dbReference>